<feature type="chain" id="PRO_5037800787" evidence="1">
    <location>
        <begin position="21"/>
        <end position="272"/>
    </location>
</feature>
<feature type="signal peptide" evidence="1">
    <location>
        <begin position="1"/>
        <end position="20"/>
    </location>
</feature>
<dbReference type="Proteomes" id="UP000887566">
    <property type="component" value="Unplaced"/>
</dbReference>
<name>A0A914VRF0_9BILA</name>
<evidence type="ECO:0000313" key="2">
    <source>
        <dbReference type="Proteomes" id="UP000887566"/>
    </source>
</evidence>
<proteinExistence type="predicted"/>
<evidence type="ECO:0000256" key="1">
    <source>
        <dbReference type="SAM" id="SignalP"/>
    </source>
</evidence>
<keyword evidence="1" id="KW-0732">Signal</keyword>
<reference evidence="3" key="1">
    <citation type="submission" date="2022-11" db="UniProtKB">
        <authorList>
            <consortium name="WormBaseParasite"/>
        </authorList>
    </citation>
    <scope>IDENTIFICATION</scope>
</reference>
<dbReference type="WBParaSite" id="PSAMB.scaffold2301size24046.g17288.t1">
    <property type="protein sequence ID" value="PSAMB.scaffold2301size24046.g17288.t1"/>
    <property type="gene ID" value="PSAMB.scaffold2301size24046.g17288"/>
</dbReference>
<keyword evidence="2" id="KW-1185">Reference proteome</keyword>
<dbReference type="AlphaFoldDB" id="A0A914VRF0"/>
<evidence type="ECO:0000313" key="3">
    <source>
        <dbReference type="WBParaSite" id="PSAMB.scaffold2301size24046.g17288.t1"/>
    </source>
</evidence>
<protein>
    <submittedName>
        <fullName evidence="3">Secreted protein</fullName>
    </submittedName>
</protein>
<accession>A0A914VRF0</accession>
<sequence length="272" mass="29925">MRVWSGIALCALLFIVNAKAESCDFNTLVKCFIEVLDDWAWTLFELKSNVVTITEDKCVHLRELEKCVSDRGENVHGCTHEEILDASRTVSDLLTHRKHSGTFLTSYYLLNFACSTKGQAMLADNRECLTNERIGEMTMSAATYLTDKFIDNGKLTTDEMCHELNYKLAEYQDALNPMCEGRAAEIMCESLLGLFKGVHSKRLSGCQFHQCGPKASSGEEVIPPVDGEELDNEITAAQNGVDDPDKASGQSAVSVATALLMVALSLVTIGRP</sequence>
<organism evidence="2 3">
    <name type="scientific">Plectus sambesii</name>
    <dbReference type="NCBI Taxonomy" id="2011161"/>
    <lineage>
        <taxon>Eukaryota</taxon>
        <taxon>Metazoa</taxon>
        <taxon>Ecdysozoa</taxon>
        <taxon>Nematoda</taxon>
        <taxon>Chromadorea</taxon>
        <taxon>Plectida</taxon>
        <taxon>Plectina</taxon>
        <taxon>Plectoidea</taxon>
        <taxon>Plectidae</taxon>
        <taxon>Plectus</taxon>
    </lineage>
</organism>